<evidence type="ECO:0008006" key="4">
    <source>
        <dbReference type="Google" id="ProtNLM"/>
    </source>
</evidence>
<dbReference type="SUPFAM" id="SSF101898">
    <property type="entry name" value="NHL repeat"/>
    <property type="match status" value="1"/>
</dbReference>
<sequence length="665" mass="67013">MRRRRGVLLTAALLAQLAAGPSHATAAAPTGQCGVVRSGDTPLGGAEVTLYQAGDGAGAAPRVLARTRSARDGRFVLDYRRPEDPRAVLYVLAGLPGPGGARGAGGPAVLAAVLSGAGAPPELVVNERTTVAVAYALARFTGPDGVAGPDPGLRNAAAVAHNLADTGTGGIAAPLAAPPNGALTSTLAEFNTLADLLAACVDGAGGGVGDPCDRLLDLARRPGRERPRDTLRAAVDIAHDPGHNAAELFALAATAPRYRPALPAAPEAWTVALRYDGNGHELDGPGNIAFDADGNAWVSNNYRYGADPTVPVCGGDTVLKFTPDGRDAPGAPYRGGGLYGAGFGVTVDARGSAWVANFGFQGHGCPIDPAPLERSLSQFAPDGTPLAPPEGWRADGIVQPQGLAADRSGTVWAAGCGADSVTRVPDGDATRAREVPTPALHKPFGAAVDPAGRLWVSGNGSDSVQVLGPDDTLERAVTGGGLRRPLGIATDSRGNAWVANSGILPVPCGDTTAGDLADAAVAGDTGPRPGASVTLIRSDGTPAPEPFTGGGLFLPWGVAVDGEDTVWIANFGGRRVARLCGIDLTACPPGFTTGQPLSPPDTGYPSDGLERNTGLRIDPSGNVWLANNWRTLPLQTNPGGHELVVLVGAAAPVPAPGLGGAAARP</sequence>
<feature type="signal peptide" evidence="1">
    <location>
        <begin position="1"/>
        <end position="24"/>
    </location>
</feature>
<dbReference type="Gene3D" id="2.120.10.30">
    <property type="entry name" value="TolB, C-terminal domain"/>
    <property type="match status" value="2"/>
</dbReference>
<evidence type="ECO:0000313" key="2">
    <source>
        <dbReference type="EMBL" id="RGD56549.1"/>
    </source>
</evidence>
<protein>
    <recommendedName>
        <fullName evidence="4">SMP-30/Gluconolactonase/LRE-like region domain-containing protein</fullName>
    </recommendedName>
</protein>
<comment type="caution">
    <text evidence="2">The sequence shown here is derived from an EMBL/GenBank/DDBJ whole genome shotgun (WGS) entry which is preliminary data.</text>
</comment>
<keyword evidence="3" id="KW-1185">Reference proteome</keyword>
<dbReference type="AlphaFoldDB" id="A0A372ZL14"/>
<dbReference type="Proteomes" id="UP000263377">
    <property type="component" value="Unassembled WGS sequence"/>
</dbReference>
<dbReference type="RefSeq" id="WP_117485027.1">
    <property type="nucleotide sequence ID" value="NZ_QVIG01000001.1"/>
</dbReference>
<proteinExistence type="predicted"/>
<dbReference type="PANTHER" id="PTHR24104">
    <property type="entry name" value="E3 UBIQUITIN-PROTEIN LIGASE NHLRC1-RELATED"/>
    <property type="match status" value="1"/>
</dbReference>
<dbReference type="GO" id="GO:0008270">
    <property type="term" value="F:zinc ion binding"/>
    <property type="evidence" value="ECO:0007669"/>
    <property type="project" value="UniProtKB-KW"/>
</dbReference>
<accession>A0A372ZL14</accession>
<dbReference type="InterPro" id="IPR011042">
    <property type="entry name" value="6-blade_b-propeller_TolB-like"/>
</dbReference>
<dbReference type="EMBL" id="QVIG01000001">
    <property type="protein sequence ID" value="RGD56549.1"/>
    <property type="molecule type" value="Genomic_DNA"/>
</dbReference>
<feature type="chain" id="PRO_5038983618" description="SMP-30/Gluconolactonase/LRE-like region domain-containing protein" evidence="1">
    <location>
        <begin position="25"/>
        <end position="665"/>
    </location>
</feature>
<keyword evidence="1" id="KW-0732">Signal</keyword>
<gene>
    <name evidence="2" type="ORF">DR950_00940</name>
</gene>
<organism evidence="2 3">
    <name type="scientific">Kitasatospora xanthocidica</name>
    <dbReference type="NCBI Taxonomy" id="83382"/>
    <lineage>
        <taxon>Bacteria</taxon>
        <taxon>Bacillati</taxon>
        <taxon>Actinomycetota</taxon>
        <taxon>Actinomycetes</taxon>
        <taxon>Kitasatosporales</taxon>
        <taxon>Streptomycetaceae</taxon>
        <taxon>Kitasatospora</taxon>
    </lineage>
</organism>
<name>A0A372ZL14_9ACTN</name>
<dbReference type="InterPro" id="IPR050952">
    <property type="entry name" value="TRIM-NHL_E3_ligases"/>
</dbReference>
<dbReference type="PANTHER" id="PTHR24104:SF25">
    <property type="entry name" value="PROTEIN LIN-41"/>
    <property type="match status" value="1"/>
</dbReference>
<dbReference type="Gene3D" id="2.40.10.500">
    <property type="match status" value="1"/>
</dbReference>
<evidence type="ECO:0000256" key="1">
    <source>
        <dbReference type="SAM" id="SignalP"/>
    </source>
</evidence>
<reference evidence="2 3" key="1">
    <citation type="submission" date="2018-08" db="EMBL/GenBank/DDBJ databases">
        <title>Diversity &amp; Physiological Properties of Lignin-Decomposing Actinobacteria from Soil.</title>
        <authorList>
            <person name="Roh S.G."/>
            <person name="Kim S.B."/>
        </authorList>
    </citation>
    <scope>NUCLEOTIDE SEQUENCE [LARGE SCALE GENOMIC DNA]</scope>
    <source>
        <strain evidence="2 3">MMS17-GH009</strain>
    </source>
</reference>
<evidence type="ECO:0000313" key="3">
    <source>
        <dbReference type="Proteomes" id="UP000263377"/>
    </source>
</evidence>